<dbReference type="InterPro" id="IPR052918">
    <property type="entry name" value="Motility_Chemotaxis_Reg"/>
</dbReference>
<reference evidence="5" key="1">
    <citation type="journal article" date="2019" name="Int. J. Syst. Evol. Microbiol.">
        <title>The Global Catalogue of Microorganisms (GCM) 10K type strain sequencing project: providing services to taxonomists for standard genome sequencing and annotation.</title>
        <authorList>
            <consortium name="The Broad Institute Genomics Platform"/>
            <consortium name="The Broad Institute Genome Sequencing Center for Infectious Disease"/>
            <person name="Wu L."/>
            <person name="Ma J."/>
        </authorList>
    </citation>
    <scope>NUCLEOTIDE SEQUENCE [LARGE SCALE GENOMIC DNA]</scope>
    <source>
        <strain evidence="5">KACC 12602</strain>
    </source>
</reference>
<dbReference type="EMBL" id="JBHSKT010000009">
    <property type="protein sequence ID" value="MFC5271778.1"/>
    <property type="molecule type" value="Genomic_DNA"/>
</dbReference>
<dbReference type="PANTHER" id="PTHR35580">
    <property type="entry name" value="CELL SURFACE GLYCOPROTEIN (S-LAYER PROTEIN)-LIKE PROTEIN"/>
    <property type="match status" value="1"/>
</dbReference>
<evidence type="ECO:0000313" key="5">
    <source>
        <dbReference type="Proteomes" id="UP001596161"/>
    </source>
</evidence>
<evidence type="ECO:0000313" key="4">
    <source>
        <dbReference type="EMBL" id="MFC5271778.1"/>
    </source>
</evidence>
<keyword evidence="1" id="KW-0732">Signal</keyword>
<dbReference type="InterPro" id="IPR047589">
    <property type="entry name" value="DUF11_rpt"/>
</dbReference>
<dbReference type="Proteomes" id="UP001596161">
    <property type="component" value="Unassembled WGS sequence"/>
</dbReference>
<accession>A0ABW0EBN7</accession>
<gene>
    <name evidence="4" type="ORF">ACFPIB_14260</name>
</gene>
<evidence type="ECO:0000259" key="3">
    <source>
        <dbReference type="Pfam" id="PF24595"/>
    </source>
</evidence>
<evidence type="ECO:0000256" key="1">
    <source>
        <dbReference type="SAM" id="SignalP"/>
    </source>
</evidence>
<feature type="chain" id="PRO_5045692378" evidence="1">
    <location>
        <begin position="21"/>
        <end position="903"/>
    </location>
</feature>
<proteinExistence type="predicted"/>
<feature type="domain" description="DUF7619" evidence="3">
    <location>
        <begin position="674"/>
        <end position="807"/>
    </location>
</feature>
<dbReference type="Pfam" id="PF24595">
    <property type="entry name" value="DUF7619"/>
    <property type="match status" value="1"/>
</dbReference>
<dbReference type="InterPro" id="IPR026444">
    <property type="entry name" value="Secre_tail"/>
</dbReference>
<comment type="caution">
    <text evidence="4">The sequence shown here is derived from an EMBL/GenBank/DDBJ whole genome shotgun (WGS) entry which is preliminary data.</text>
</comment>
<protein>
    <submittedName>
        <fullName evidence="4">T9SS type A sorting domain-containing protein</fullName>
    </submittedName>
</protein>
<name>A0ABW0EBN7_9BACT</name>
<dbReference type="RefSeq" id="WP_378018137.1">
    <property type="nucleotide sequence ID" value="NZ_JBHSKT010000009.1"/>
</dbReference>
<dbReference type="Pfam" id="PF18962">
    <property type="entry name" value="Por_Secre_tail"/>
    <property type="match status" value="1"/>
</dbReference>
<feature type="signal peptide" evidence="1">
    <location>
        <begin position="1"/>
        <end position="20"/>
    </location>
</feature>
<feature type="domain" description="Secretion system C-terminal sorting" evidence="2">
    <location>
        <begin position="827"/>
        <end position="902"/>
    </location>
</feature>
<organism evidence="4 5">
    <name type="scientific">Adhaeribacter terreus</name>
    <dbReference type="NCBI Taxonomy" id="529703"/>
    <lineage>
        <taxon>Bacteria</taxon>
        <taxon>Pseudomonadati</taxon>
        <taxon>Bacteroidota</taxon>
        <taxon>Cytophagia</taxon>
        <taxon>Cytophagales</taxon>
        <taxon>Hymenobacteraceae</taxon>
        <taxon>Adhaeribacter</taxon>
    </lineage>
</organism>
<dbReference type="NCBIfam" id="TIGR01451">
    <property type="entry name" value="B_ant_repeat"/>
    <property type="match status" value="1"/>
</dbReference>
<evidence type="ECO:0000259" key="2">
    <source>
        <dbReference type="Pfam" id="PF18962"/>
    </source>
</evidence>
<dbReference type="PANTHER" id="PTHR35580:SF1">
    <property type="entry name" value="PHYTASE-LIKE DOMAIN-CONTAINING PROTEIN"/>
    <property type="match status" value="1"/>
</dbReference>
<sequence>MKKILLLCLLVGLTSLNASAQYFQWAKKQENTLHGPSVASGNSLVATTGIFSQTITLGNQTFSTVDSMDNYLAVHDHAGNVLWAKHIINGTSFGQQPAVTLDPNQNVIIAGYFVDSLYIDGLIFKGTTANTSGSFVAKFSPTGTLLWAQSSDISIRNWQTFAIGNSVTTDDNGNVFVAGDFSNTLSFNNTNLTANGSRDAFIVKYDASGALQWAVNTPVNTQEHVTKAKATSNGNVYLLTMNQSAAAPNHGFMVLKIGATGNILWNSIINTNDTHYPNLTVDNSDNAYVIGNHDTNIIVGGTSLTPNPNKTNLFAAKIDAAGNWKWLRSIASNINFGNMSVPYHAPGLAYTNNNELVISGTFSGSPQFGNISITSSANLQNTYVAKLDTAGTPIWVNSTTAAYGNVNTDLSGDNNNNLFITGYFYNGNTQFSATTLTTTGYASYLAKITHEANIASGTVFLDANSNGIKDSSEEPFGQLVLQSTPGPIYGISNLDGTYNMYLPTGTNTVSIPNPPRYYTAVPASHSVTFSGANQAQTGKDFALQPIPNSNDVKVTVTAFIPARPGFHSKYRLTFYNAGTTVLSDTLKFSHDTATLSFVSASEPTVSNSNGKMAWYYQNLQPHETRNIDVTFSVPTTTVLGTALQATASIKPFAIDLLQADNIDTLNHVVIGSYDPNDKQVDKTTLSPTVAANGEFLDYTIRFQNTGTDTAFTVVVTDRIMSQLNLAEFEMLSASHNYKLNITDGNMLEWRFENILLPDSNRNEPASHGFIRFRIKSKAGLVPGDSITNQAAIYFDYNAPVITNHAVTKVNNPMSVKERKTNIQAFKLYPNPAKNYVMVAAAFKKNTSATVSLVNLLGQTLSKVNLPVNNQIHYQMPLNELPKGVYLIRLETETGMQTQRLVIQ</sequence>
<keyword evidence="5" id="KW-1185">Reference proteome</keyword>
<dbReference type="NCBIfam" id="TIGR04183">
    <property type="entry name" value="Por_Secre_tail"/>
    <property type="match status" value="1"/>
</dbReference>
<dbReference type="InterPro" id="IPR055353">
    <property type="entry name" value="DUF7619"/>
</dbReference>